<evidence type="ECO:0008006" key="4">
    <source>
        <dbReference type="Google" id="ProtNLM"/>
    </source>
</evidence>
<dbReference type="Proteomes" id="UP001215827">
    <property type="component" value="Chromosome"/>
</dbReference>
<accession>A0ABY8FUL7</accession>
<protein>
    <recommendedName>
        <fullName evidence="4">VanZ-like domain-containing protein</fullName>
    </recommendedName>
</protein>
<name>A0ABY8FUL7_9SPHN</name>
<proteinExistence type="predicted"/>
<keyword evidence="1" id="KW-0472">Membrane</keyword>
<gene>
    <name evidence="2" type="ORF">P7228_06480</name>
</gene>
<dbReference type="EMBL" id="CP121106">
    <property type="protein sequence ID" value="WFL78704.1"/>
    <property type="molecule type" value="Genomic_DNA"/>
</dbReference>
<feature type="transmembrane region" description="Helical" evidence="1">
    <location>
        <begin position="29"/>
        <end position="50"/>
    </location>
</feature>
<sequence length="157" mass="17447">MHALNSAWKNFYKVEISHYFRNLGQLMIFFFRIALFVGLALTFFLSVVPQPPMIPDQLSDKAQHALAFVTFTLLALGAYPRASSWKIFLWLGLVGVAIEGVQSLPGIERDPSAADVLVDFLAAGGTLLLISSLRRLKLVGTEKSRRESAREGLRNPD</sequence>
<feature type="transmembrane region" description="Helical" evidence="1">
    <location>
        <begin position="116"/>
        <end position="136"/>
    </location>
</feature>
<keyword evidence="3" id="KW-1185">Reference proteome</keyword>
<keyword evidence="1" id="KW-1133">Transmembrane helix</keyword>
<reference evidence="2 3" key="1">
    <citation type="submission" date="2023-03" db="EMBL/GenBank/DDBJ databases">
        <title>Altererythrobacter sp. CAU 1644 isolated from sand.</title>
        <authorList>
            <person name="Kim W."/>
        </authorList>
    </citation>
    <scope>NUCLEOTIDE SEQUENCE [LARGE SCALE GENOMIC DNA]</scope>
    <source>
        <strain evidence="2 3">CAU 1644</strain>
    </source>
</reference>
<evidence type="ECO:0000313" key="2">
    <source>
        <dbReference type="EMBL" id="WFL78704.1"/>
    </source>
</evidence>
<evidence type="ECO:0000313" key="3">
    <source>
        <dbReference type="Proteomes" id="UP001215827"/>
    </source>
</evidence>
<organism evidence="2 3">
    <name type="scientific">Altererythrobacter arenosus</name>
    <dbReference type="NCBI Taxonomy" id="3032592"/>
    <lineage>
        <taxon>Bacteria</taxon>
        <taxon>Pseudomonadati</taxon>
        <taxon>Pseudomonadota</taxon>
        <taxon>Alphaproteobacteria</taxon>
        <taxon>Sphingomonadales</taxon>
        <taxon>Erythrobacteraceae</taxon>
        <taxon>Altererythrobacter</taxon>
    </lineage>
</organism>
<keyword evidence="1" id="KW-0812">Transmembrane</keyword>
<dbReference type="RefSeq" id="WP_278017394.1">
    <property type="nucleotide sequence ID" value="NZ_CP121106.1"/>
</dbReference>
<feature type="transmembrane region" description="Helical" evidence="1">
    <location>
        <begin position="87"/>
        <end position="104"/>
    </location>
</feature>
<evidence type="ECO:0000256" key="1">
    <source>
        <dbReference type="SAM" id="Phobius"/>
    </source>
</evidence>
<feature type="transmembrane region" description="Helical" evidence="1">
    <location>
        <begin position="62"/>
        <end position="80"/>
    </location>
</feature>